<dbReference type="STRING" id="6280.A0A0N4T303"/>
<dbReference type="Proteomes" id="UP000278627">
    <property type="component" value="Unassembled WGS sequence"/>
</dbReference>
<reference evidence="3 4" key="2">
    <citation type="submission" date="2018-11" db="EMBL/GenBank/DDBJ databases">
        <authorList>
            <consortium name="Pathogen Informatics"/>
        </authorList>
    </citation>
    <scope>NUCLEOTIDE SEQUENCE [LARGE SCALE GENOMIC DNA]</scope>
</reference>
<dbReference type="Pfam" id="PF18701">
    <property type="entry name" value="DUF5641"/>
    <property type="match status" value="1"/>
</dbReference>
<evidence type="ECO:0000313" key="4">
    <source>
        <dbReference type="Proteomes" id="UP000278627"/>
    </source>
</evidence>
<dbReference type="AlphaFoldDB" id="A0A0N4T303"/>
<organism evidence="5">
    <name type="scientific">Brugia pahangi</name>
    <name type="common">Filarial nematode worm</name>
    <dbReference type="NCBI Taxonomy" id="6280"/>
    <lineage>
        <taxon>Eukaryota</taxon>
        <taxon>Metazoa</taxon>
        <taxon>Ecdysozoa</taxon>
        <taxon>Nematoda</taxon>
        <taxon>Chromadorea</taxon>
        <taxon>Rhabditida</taxon>
        <taxon>Spirurina</taxon>
        <taxon>Spiruromorpha</taxon>
        <taxon>Filarioidea</taxon>
        <taxon>Onchocercidae</taxon>
        <taxon>Brugia</taxon>
    </lineage>
</organism>
<dbReference type="InterPro" id="IPR040676">
    <property type="entry name" value="DUF5641"/>
</dbReference>
<protein>
    <submittedName>
        <fullName evidence="5">DUF5641 domain-containing protein</fullName>
    </submittedName>
</protein>
<feature type="domain" description="DUF5641" evidence="2">
    <location>
        <begin position="4"/>
        <end position="63"/>
    </location>
</feature>
<feature type="region of interest" description="Disordered" evidence="1">
    <location>
        <begin position="65"/>
        <end position="105"/>
    </location>
</feature>
<feature type="compositionally biased region" description="Polar residues" evidence="1">
    <location>
        <begin position="88"/>
        <end position="103"/>
    </location>
</feature>
<dbReference type="EMBL" id="UZAD01000400">
    <property type="protein sequence ID" value="VDN83739.1"/>
    <property type="molecule type" value="Genomic_DNA"/>
</dbReference>
<evidence type="ECO:0000313" key="3">
    <source>
        <dbReference type="EMBL" id="VDN83739.1"/>
    </source>
</evidence>
<evidence type="ECO:0000313" key="5">
    <source>
        <dbReference type="WBParaSite" id="BPAG_0000258301-mRNA-1"/>
    </source>
</evidence>
<proteinExistence type="predicted"/>
<dbReference type="WBParaSite" id="BPAG_0000258301-mRNA-1">
    <property type="protein sequence ID" value="BPAG_0000258301-mRNA-1"/>
    <property type="gene ID" value="BPAG_0000258301"/>
</dbReference>
<gene>
    <name evidence="3" type="ORF">BPAG_LOCUS2553</name>
</gene>
<accession>A0A0N4T303</accession>
<evidence type="ECO:0000259" key="2">
    <source>
        <dbReference type="Pfam" id="PF18701"/>
    </source>
</evidence>
<name>A0A0N4T303_BRUPA</name>
<feature type="compositionally biased region" description="Polar residues" evidence="1">
    <location>
        <begin position="68"/>
        <end position="78"/>
    </location>
</feature>
<evidence type="ECO:0000256" key="1">
    <source>
        <dbReference type="SAM" id="MobiDB-lite"/>
    </source>
</evidence>
<sequence>VEKRQPIEGEVVLLDEPHAPRGTWKLARIKKLNVANDGYVRSAQIETSSGKLLNRPVSTLYPLEVTPEEQSTPENPANPSERAEPIIQNRNTTTNTKISSESGLESVEDHNVLSYKPQIYPLEYFSLFPRECREQARNSTRNNLCTEQSNLAKGQI</sequence>
<reference evidence="5" key="1">
    <citation type="submission" date="2017-02" db="UniProtKB">
        <authorList>
            <consortium name="WormBaseParasite"/>
        </authorList>
    </citation>
    <scope>IDENTIFICATION</scope>
</reference>
<keyword evidence="4" id="KW-1185">Reference proteome</keyword>